<evidence type="ECO:0000313" key="1">
    <source>
        <dbReference type="EMBL" id="MFC5713458.1"/>
    </source>
</evidence>
<dbReference type="InterPro" id="IPR019688">
    <property type="entry name" value="DUF2533"/>
</dbReference>
<dbReference type="Proteomes" id="UP001596142">
    <property type="component" value="Unassembled WGS sequence"/>
</dbReference>
<comment type="caution">
    <text evidence="1">The sequence shown here is derived from an EMBL/GenBank/DDBJ whole genome shotgun (WGS) entry which is preliminary data.</text>
</comment>
<proteinExistence type="predicted"/>
<reference evidence="2" key="1">
    <citation type="journal article" date="2019" name="Int. J. Syst. Evol. Microbiol.">
        <title>The Global Catalogue of Microorganisms (GCM) 10K type strain sequencing project: providing services to taxonomists for standard genome sequencing and annotation.</title>
        <authorList>
            <consortium name="The Broad Institute Genomics Platform"/>
            <consortium name="The Broad Institute Genome Sequencing Center for Infectious Disease"/>
            <person name="Wu L."/>
            <person name="Ma J."/>
        </authorList>
    </citation>
    <scope>NUCLEOTIDE SEQUENCE [LARGE SCALE GENOMIC DNA]</scope>
    <source>
        <strain evidence="2">CECT 7184</strain>
    </source>
</reference>
<organism evidence="1 2">
    <name type="scientific">Thalassorhabdus alkalitolerans</name>
    <dbReference type="NCBI Taxonomy" id="2282697"/>
    <lineage>
        <taxon>Bacteria</taxon>
        <taxon>Bacillati</taxon>
        <taxon>Bacillota</taxon>
        <taxon>Bacilli</taxon>
        <taxon>Bacillales</taxon>
        <taxon>Bacillaceae</taxon>
        <taxon>Thalassorhabdus</taxon>
    </lineage>
</organism>
<accession>A0ABW0YSC9</accession>
<evidence type="ECO:0000313" key="2">
    <source>
        <dbReference type="Proteomes" id="UP001596142"/>
    </source>
</evidence>
<protein>
    <submittedName>
        <fullName evidence="1">DUF2533 family protein</fullName>
    </submittedName>
</protein>
<dbReference type="EMBL" id="JBHSOZ010000005">
    <property type="protein sequence ID" value="MFC5713458.1"/>
    <property type="molecule type" value="Genomic_DNA"/>
</dbReference>
<sequence length="86" mass="10126">MSVHQAISGQIEKRLLKEKEFLALDLRREEAIEETLTQAKKDPGEISVQRINQITKEMNQIAAHYRFPQRKNVTKEMIQSYINRKS</sequence>
<dbReference type="RefSeq" id="WP_054635502.1">
    <property type="nucleotide sequence ID" value="NZ_JBHSOZ010000005.1"/>
</dbReference>
<dbReference type="Pfam" id="PF10752">
    <property type="entry name" value="DUF2533"/>
    <property type="match status" value="1"/>
</dbReference>
<name>A0ABW0YSC9_9BACI</name>
<keyword evidence="2" id="KW-1185">Reference proteome</keyword>
<gene>
    <name evidence="1" type="ORF">ACFPU1_11745</name>
</gene>